<feature type="transmembrane region" description="Helical" evidence="1">
    <location>
        <begin position="76"/>
        <end position="95"/>
    </location>
</feature>
<keyword evidence="1" id="KW-0812">Transmembrane</keyword>
<accession>A0A919N4N0</accession>
<feature type="transmembrane region" description="Helical" evidence="1">
    <location>
        <begin position="12"/>
        <end position="32"/>
    </location>
</feature>
<name>A0A919N4N0_9ACTN</name>
<sequence>MVADRTRIRTILAGAMLLSGGAAVVGSFLPRAYLRFPVVGETGISGSLTSELFTAFLGVVLAGYAVPALRGERLPLRVVLVASGAGLLLFLRGVWESAHLTSLAAALIAADDGARIGPGLWMCMIGGLAGAVAAAGLAFRRPRTAADQ</sequence>
<dbReference type="EMBL" id="BOMW01000018">
    <property type="protein sequence ID" value="GIF04316.1"/>
    <property type="molecule type" value="Genomic_DNA"/>
</dbReference>
<keyword evidence="3" id="KW-1185">Reference proteome</keyword>
<keyword evidence="1" id="KW-1133">Transmembrane helix</keyword>
<evidence type="ECO:0000313" key="2">
    <source>
        <dbReference type="EMBL" id="GIF04316.1"/>
    </source>
</evidence>
<reference evidence="2" key="1">
    <citation type="submission" date="2021-01" db="EMBL/GenBank/DDBJ databases">
        <title>Whole genome shotgun sequence of Actinoplanes siamensis NBRC 109076.</title>
        <authorList>
            <person name="Komaki H."/>
            <person name="Tamura T."/>
        </authorList>
    </citation>
    <scope>NUCLEOTIDE SEQUENCE</scope>
    <source>
        <strain evidence="2">NBRC 109076</strain>
    </source>
</reference>
<keyword evidence="1" id="KW-0472">Membrane</keyword>
<gene>
    <name evidence="2" type="ORF">Asi03nite_18540</name>
</gene>
<feature type="transmembrane region" description="Helical" evidence="1">
    <location>
        <begin position="52"/>
        <end position="69"/>
    </location>
</feature>
<dbReference type="RefSeq" id="WP_203678116.1">
    <property type="nucleotide sequence ID" value="NZ_BOMW01000018.1"/>
</dbReference>
<evidence type="ECO:0000313" key="3">
    <source>
        <dbReference type="Proteomes" id="UP000629619"/>
    </source>
</evidence>
<feature type="transmembrane region" description="Helical" evidence="1">
    <location>
        <begin position="119"/>
        <end position="139"/>
    </location>
</feature>
<proteinExistence type="predicted"/>
<organism evidence="2 3">
    <name type="scientific">Actinoplanes siamensis</name>
    <dbReference type="NCBI Taxonomy" id="1223317"/>
    <lineage>
        <taxon>Bacteria</taxon>
        <taxon>Bacillati</taxon>
        <taxon>Actinomycetota</taxon>
        <taxon>Actinomycetes</taxon>
        <taxon>Micromonosporales</taxon>
        <taxon>Micromonosporaceae</taxon>
        <taxon>Actinoplanes</taxon>
    </lineage>
</organism>
<dbReference type="Proteomes" id="UP000629619">
    <property type="component" value="Unassembled WGS sequence"/>
</dbReference>
<comment type="caution">
    <text evidence="2">The sequence shown here is derived from an EMBL/GenBank/DDBJ whole genome shotgun (WGS) entry which is preliminary data.</text>
</comment>
<dbReference type="AlphaFoldDB" id="A0A919N4N0"/>
<evidence type="ECO:0000256" key="1">
    <source>
        <dbReference type="SAM" id="Phobius"/>
    </source>
</evidence>
<protein>
    <submittedName>
        <fullName evidence="2">Uncharacterized protein</fullName>
    </submittedName>
</protein>